<feature type="domain" description="PAS" evidence="2">
    <location>
        <begin position="286"/>
        <end position="352"/>
    </location>
</feature>
<dbReference type="PROSITE" id="PS50112">
    <property type="entry name" value="PAS"/>
    <property type="match status" value="1"/>
</dbReference>
<dbReference type="InterPro" id="IPR043128">
    <property type="entry name" value="Rev_trsase/Diguanyl_cyclase"/>
</dbReference>
<dbReference type="PANTHER" id="PTHR44757">
    <property type="entry name" value="DIGUANYLATE CYCLASE DGCP"/>
    <property type="match status" value="1"/>
</dbReference>
<dbReference type="InterPro" id="IPR035965">
    <property type="entry name" value="PAS-like_dom_sf"/>
</dbReference>
<dbReference type="PROSITE" id="PS50883">
    <property type="entry name" value="EAL"/>
    <property type="match status" value="1"/>
</dbReference>
<dbReference type="SUPFAM" id="SSF141868">
    <property type="entry name" value="EAL domain-like"/>
    <property type="match status" value="1"/>
</dbReference>
<dbReference type="NCBIfam" id="TIGR00254">
    <property type="entry name" value="GGDEF"/>
    <property type="match status" value="1"/>
</dbReference>
<dbReference type="Pfam" id="PF00563">
    <property type="entry name" value="EAL"/>
    <property type="match status" value="1"/>
</dbReference>
<organism evidence="6">
    <name type="scientific">Cyanobacterium aponinum AL20115</name>
    <dbReference type="NCBI Taxonomy" id="3090662"/>
    <lineage>
        <taxon>Bacteria</taxon>
        <taxon>Bacillati</taxon>
        <taxon>Cyanobacteriota</taxon>
        <taxon>Cyanophyceae</taxon>
        <taxon>Oscillatoriophycideae</taxon>
        <taxon>Chroococcales</taxon>
        <taxon>Geminocystaceae</taxon>
        <taxon>Cyanobacterium</taxon>
    </lineage>
</organism>
<dbReference type="Pfam" id="PF00990">
    <property type="entry name" value="GGDEF"/>
    <property type="match status" value="1"/>
</dbReference>
<dbReference type="SMART" id="SM00091">
    <property type="entry name" value="PAS"/>
    <property type="match status" value="1"/>
</dbReference>
<evidence type="ECO:0000259" key="4">
    <source>
        <dbReference type="PROSITE" id="PS50883"/>
    </source>
</evidence>
<dbReference type="NCBIfam" id="TIGR00229">
    <property type="entry name" value="sensory_box"/>
    <property type="match status" value="1"/>
</dbReference>
<dbReference type="Gene3D" id="3.30.70.270">
    <property type="match status" value="1"/>
</dbReference>
<proteinExistence type="predicted"/>
<dbReference type="Pfam" id="PF13426">
    <property type="entry name" value="PAS_9"/>
    <property type="match status" value="1"/>
</dbReference>
<reference evidence="6" key="1">
    <citation type="submission" date="2023-11" db="EMBL/GenBank/DDBJ databases">
        <title>Genome sequence of Cyanobacterium aponinum BCRC AL20115.</title>
        <authorList>
            <person name="Chang H.-Y."/>
            <person name="Lin K.-M."/>
            <person name="Hsueh H.-T."/>
            <person name="Chu H.-A."/>
            <person name="Kuo C.-H."/>
        </authorList>
    </citation>
    <scope>NUCLEOTIDE SEQUENCE</scope>
    <source>
        <strain evidence="6">AL20115</strain>
    </source>
</reference>
<dbReference type="InterPro" id="IPR000014">
    <property type="entry name" value="PAS"/>
</dbReference>
<keyword evidence="1" id="KW-0812">Transmembrane</keyword>
<accession>A0AAF1C341</accession>
<keyword evidence="1" id="KW-1133">Transmembrane helix</keyword>
<evidence type="ECO:0000313" key="6">
    <source>
        <dbReference type="EMBL" id="WPF89378.1"/>
    </source>
</evidence>
<dbReference type="EMBL" id="CP138348">
    <property type="protein sequence ID" value="WPF89378.1"/>
    <property type="molecule type" value="Genomic_DNA"/>
</dbReference>
<feature type="transmembrane region" description="Helical" evidence="1">
    <location>
        <begin position="208"/>
        <end position="230"/>
    </location>
</feature>
<dbReference type="InterPro" id="IPR029787">
    <property type="entry name" value="Nucleotide_cyclase"/>
</dbReference>
<dbReference type="InterPro" id="IPR052155">
    <property type="entry name" value="Biofilm_reg_signaling"/>
</dbReference>
<dbReference type="SMART" id="SM00052">
    <property type="entry name" value="EAL"/>
    <property type="match status" value="1"/>
</dbReference>
<sequence>MKKFISLRTKILISYTVVFTLFFLCLYWWSYRSSMKRSLERLTNNLKQVAIASSQQIDTEELKQLFQEGKANEEGSSDDPRYKSQLQWMEKINQLHPNIFLFTFTHPNISQLSPTDKTEIIYLVDVWRGKNPQKSVDFLESAPATSYHLQTLAEGATVYRNFYKDKWGSWITYYAPIRDSSGQIIAGIGADMQTEEINEIQKDIRERFLSFFVISYPIFFCSIIGLSHFLTTRLGKLQKYAQAVGEGNYQPDIDISDTNFMFSVFRDERMVLSKALREMAGKIKQREDLLNGIFNQVAVGIAIHDVDYRLEIVNNTLCKLLDYSENELRQQSGYFFIHPEDTVSTQEYLREICFSTNLNPASLEKRIITKKGEVKWLEITTTIIGEREKQCFVTIFQDVTKRRFMETKLIEAANTDFLTKLPNRAYFMATLENLLQEAKNTPHQLFALLLVDLDNFKTINDSLGHLAGDKFLIDIAYSLRRCLSSSHMVARLGGDEFAILLDSITKVEDAIAVAEKIQVEISSPFYIHNQEFFTTCSIGIVLSHNQTTNSPYLRAEDLFRDADIAMYQVKNKGKGDYQVFGREMYDDFIRRLQLQNDLRKSIEKDNLIIYYQPIIDLKTGKITSIESLVRWQHPELGFLNPNKFLPIAEQSGLMISLGKLVLNKACNQLKQWQEANLIPENVCINVNVSEQQFEQGNILQQIKDVLNKTQISPHNLRIEITESIIAHQIQNITKILSEIKKLGVKIAIDDFGTGYSSLARLRNFPLNQIKIDKAFVKPLNTHPKNIKFLQGIITLCHNLELNVVCEGIETERQLEILQKLNCNYGQGYLFSKPLSQEEFSLWIMNQI</sequence>
<dbReference type="FunFam" id="3.30.70.270:FF:000001">
    <property type="entry name" value="Diguanylate cyclase domain protein"/>
    <property type="match status" value="1"/>
</dbReference>
<dbReference type="Gene3D" id="6.10.340.10">
    <property type="match status" value="1"/>
</dbReference>
<dbReference type="Gene3D" id="3.20.20.450">
    <property type="entry name" value="EAL domain"/>
    <property type="match status" value="1"/>
</dbReference>
<dbReference type="InterPro" id="IPR000160">
    <property type="entry name" value="GGDEF_dom"/>
</dbReference>
<dbReference type="SMART" id="SM00267">
    <property type="entry name" value="GGDEF"/>
    <property type="match status" value="1"/>
</dbReference>
<evidence type="ECO:0000259" key="3">
    <source>
        <dbReference type="PROSITE" id="PS50113"/>
    </source>
</evidence>
<dbReference type="InterPro" id="IPR000700">
    <property type="entry name" value="PAS-assoc_C"/>
</dbReference>
<dbReference type="RefSeq" id="WP_099436315.1">
    <property type="nucleotide sequence ID" value="NZ_CP138348.1"/>
</dbReference>
<dbReference type="CDD" id="cd01948">
    <property type="entry name" value="EAL"/>
    <property type="match status" value="1"/>
</dbReference>
<evidence type="ECO:0000259" key="5">
    <source>
        <dbReference type="PROSITE" id="PS50887"/>
    </source>
</evidence>
<gene>
    <name evidence="6" type="ORF">SAY89_03620</name>
</gene>
<protein>
    <submittedName>
        <fullName evidence="6">EAL domain-containing protein</fullName>
    </submittedName>
</protein>
<dbReference type="PANTHER" id="PTHR44757:SF2">
    <property type="entry name" value="BIOFILM ARCHITECTURE MAINTENANCE PROTEIN MBAA"/>
    <property type="match status" value="1"/>
</dbReference>
<feature type="domain" description="GGDEF" evidence="5">
    <location>
        <begin position="444"/>
        <end position="582"/>
    </location>
</feature>
<feature type="transmembrane region" description="Helical" evidence="1">
    <location>
        <begin position="12"/>
        <end position="31"/>
    </location>
</feature>
<evidence type="ECO:0000259" key="2">
    <source>
        <dbReference type="PROSITE" id="PS50112"/>
    </source>
</evidence>
<feature type="domain" description="EAL" evidence="4">
    <location>
        <begin position="591"/>
        <end position="847"/>
    </location>
</feature>
<dbReference type="SUPFAM" id="SSF55073">
    <property type="entry name" value="Nucleotide cyclase"/>
    <property type="match status" value="1"/>
</dbReference>
<dbReference type="PROSITE" id="PS50887">
    <property type="entry name" value="GGDEF"/>
    <property type="match status" value="1"/>
</dbReference>
<dbReference type="PROSITE" id="PS50113">
    <property type="entry name" value="PAC"/>
    <property type="match status" value="1"/>
</dbReference>
<evidence type="ECO:0000256" key="1">
    <source>
        <dbReference type="SAM" id="Phobius"/>
    </source>
</evidence>
<dbReference type="InterPro" id="IPR001633">
    <property type="entry name" value="EAL_dom"/>
</dbReference>
<dbReference type="Gene3D" id="3.30.450.20">
    <property type="entry name" value="PAS domain"/>
    <property type="match status" value="1"/>
</dbReference>
<dbReference type="CDD" id="cd00130">
    <property type="entry name" value="PAS"/>
    <property type="match status" value="1"/>
</dbReference>
<dbReference type="AlphaFoldDB" id="A0AAF1C341"/>
<keyword evidence="1" id="KW-0472">Membrane</keyword>
<feature type="domain" description="PAC" evidence="3">
    <location>
        <begin position="361"/>
        <end position="411"/>
    </location>
</feature>
<dbReference type="CDD" id="cd01949">
    <property type="entry name" value="GGDEF"/>
    <property type="match status" value="1"/>
</dbReference>
<name>A0AAF1C341_9CHRO</name>
<dbReference type="SUPFAM" id="SSF55785">
    <property type="entry name" value="PYP-like sensor domain (PAS domain)"/>
    <property type="match status" value="1"/>
</dbReference>
<dbReference type="InterPro" id="IPR035919">
    <property type="entry name" value="EAL_sf"/>
</dbReference>